<gene>
    <name evidence="1" type="ORF">SAMN05660197_1842</name>
</gene>
<evidence type="ECO:0000313" key="1">
    <source>
        <dbReference type="EMBL" id="SMC10011.1"/>
    </source>
</evidence>
<dbReference type="STRING" id="1069081.SAMN05660197_1842"/>
<keyword evidence="2" id="KW-1185">Reference proteome</keyword>
<dbReference type="AlphaFoldDB" id="A0A1W1WUL6"/>
<accession>A0A1W1WUL6</accession>
<proteinExistence type="predicted"/>
<dbReference type="RefSeq" id="WP_084276378.1">
    <property type="nucleotide sequence ID" value="NZ_AP026671.1"/>
</dbReference>
<evidence type="ECO:0000313" key="2">
    <source>
        <dbReference type="Proteomes" id="UP000192602"/>
    </source>
</evidence>
<dbReference type="Proteomes" id="UP000192602">
    <property type="component" value="Unassembled WGS sequence"/>
</dbReference>
<name>A0A1W1WUL6_9BACT</name>
<protein>
    <submittedName>
        <fullName evidence="1">Uncharacterized protein</fullName>
    </submittedName>
</protein>
<organism evidence="1 2">
    <name type="scientific">Nitratiruptor tergarcus DSM 16512</name>
    <dbReference type="NCBI Taxonomy" id="1069081"/>
    <lineage>
        <taxon>Bacteria</taxon>
        <taxon>Pseudomonadati</taxon>
        <taxon>Campylobacterota</taxon>
        <taxon>Epsilonproteobacteria</taxon>
        <taxon>Nautiliales</taxon>
        <taxon>Nitratiruptoraceae</taxon>
        <taxon>Nitratiruptor</taxon>
    </lineage>
</organism>
<dbReference type="EMBL" id="FWWZ01000001">
    <property type="protein sequence ID" value="SMC10011.1"/>
    <property type="molecule type" value="Genomic_DNA"/>
</dbReference>
<reference evidence="2" key="1">
    <citation type="submission" date="2017-04" db="EMBL/GenBank/DDBJ databases">
        <authorList>
            <person name="Varghese N."/>
            <person name="Submissions S."/>
        </authorList>
    </citation>
    <scope>NUCLEOTIDE SEQUENCE [LARGE SCALE GENOMIC DNA]</scope>
    <source>
        <strain evidence="2">DSM 16512</strain>
    </source>
</reference>
<sequence length="87" mass="10207">MKKLLLTILFSVSLLSYDVNSTKEANISKRFDIDAEIEKIMQAPLSKRRELMNELKRKIYQLNIDLQSSQLINLQHIINTPIHRGKR</sequence>